<gene>
    <name evidence="1" type="ORF">HCK00_15290</name>
</gene>
<comment type="caution">
    <text evidence="1">The sequence shown here is derived from an EMBL/GenBank/DDBJ whole genome shotgun (WGS) entry which is preliminary data.</text>
</comment>
<dbReference type="RefSeq" id="WP_168102489.1">
    <property type="nucleotide sequence ID" value="NZ_JAATEN010000010.1"/>
</dbReference>
<dbReference type="Proteomes" id="UP000695264">
    <property type="component" value="Unassembled WGS sequence"/>
</dbReference>
<reference evidence="1 2" key="1">
    <citation type="submission" date="2020-03" db="EMBL/GenBank/DDBJ databases">
        <title>WGS of actinomycetes isolated from Thailand.</title>
        <authorList>
            <person name="Thawai C."/>
        </authorList>
    </citation>
    <scope>NUCLEOTIDE SEQUENCE [LARGE SCALE GENOMIC DNA]</scope>
    <source>
        <strain evidence="1 2">PLAI 1-29</strain>
    </source>
</reference>
<name>A0ABX1BVW5_9ACTN</name>
<evidence type="ECO:0000313" key="2">
    <source>
        <dbReference type="Proteomes" id="UP000695264"/>
    </source>
</evidence>
<evidence type="ECO:0000313" key="1">
    <source>
        <dbReference type="EMBL" id="NJQ01859.1"/>
    </source>
</evidence>
<accession>A0ABX1BVW5</accession>
<protein>
    <submittedName>
        <fullName evidence="1">Uncharacterized protein</fullName>
    </submittedName>
</protein>
<sequence>MHFHGYQWVGEKSEFDRESRRRLPVEPWPSTDAVAGAERSEAYHVLTEEFLNSPVPPVEVALWLLKPAELVSGSWERADDAAGWLGARLAAYAPRFEPDADRSPAHLRGLVGRLTGTLQHGGDVSLGYYLGTPVFLSLAVVACSPERAEAGLPCPAKGAAALVADR</sequence>
<dbReference type="EMBL" id="JAATEN010000010">
    <property type="protein sequence ID" value="NJQ01859.1"/>
    <property type="molecule type" value="Genomic_DNA"/>
</dbReference>
<keyword evidence="2" id="KW-1185">Reference proteome</keyword>
<proteinExistence type="predicted"/>
<organism evidence="1 2">
    <name type="scientific">Streptomyces zingiberis</name>
    <dbReference type="NCBI Taxonomy" id="2053010"/>
    <lineage>
        <taxon>Bacteria</taxon>
        <taxon>Bacillati</taxon>
        <taxon>Actinomycetota</taxon>
        <taxon>Actinomycetes</taxon>
        <taxon>Kitasatosporales</taxon>
        <taxon>Streptomycetaceae</taxon>
        <taxon>Streptomyces</taxon>
    </lineage>
</organism>